<dbReference type="NCBIfam" id="NF008148">
    <property type="entry name" value="PRK10899.1"/>
    <property type="match status" value="1"/>
</dbReference>
<dbReference type="Proteomes" id="UP001193920">
    <property type="component" value="Unassembled WGS sequence"/>
</dbReference>
<protein>
    <submittedName>
        <fullName evidence="3">AsmA2 domain-containing protein YhdP</fullName>
    </submittedName>
</protein>
<proteinExistence type="predicted"/>
<sequence>MKRLPKVLLATAAIVIIIVALLVSGLRFFLPHLNEYRQPLIEKIADLTGIPVNIGYINGRWESFGPSLEIRDISAKAEKVDIRAQKISLSLDIWRSLLQWRWNFRDLSFYQLQVNYDKTFFGEKGETKFSEPDSFSSLFLEQFSHFDLHDSRLTFLTPSGEKATLLLPQFTWVNQNHRHWAQGSVNLSSINGQEGDVQVKLDLNDLNGILESGVIYLQADDIDMRLWLSHWLKDNTGLKNARFSLASWVTLKEGRIDGGRLQLKQGEADWHIGNKKHQLTVNDLFLRMRRQGEGWLFDIPNPENLKTNEQQWPKGYLAALYMNQASEYQGKDHWRVRAENIQLERLDGILPVLAFMTPDIVKNWQQMQPKGMLNRVALDITPERPENTDIRIQWQDVSWQRWKNQPSVSHFSGMLEGDKQQGNFRFALKDSVIDSGDFFQAPLNIVSSDGQISWQNNGKGTNVWSQGLDVQAQSLWLNGDFHYQKPSDGPPVLEILSGIKADDVGEAWRYFPKPLMGKSLTDYLTASLIKGKVDNATFVFRGNPHDFPFKQNNGQFQISVPLRNAAFQYQPDWPALLNLDIDLIFQNNGLRMQAQKTQLGKVKATQVSAVIPDYNKHQLVIDAELSGNGKTIHDYFSHTPLEDSIGRTLDSLQIDGKVDGKLHLDIPLNHDEVKVSGDVVLKETNLFIKPLDSQLTHLSGQFHFNNGNLKSDRLSASWQGQPVSLQFSTRDLPEHYLVDVDLDAHWAMQALPKLPARLRQKLSGALNWQGKVNITIPQNPRTPSDKVKYRVVVDADLSHIKSQLPALDSGAFREWNKANIRVDGDVDRFLMKGAIGKRYVFNTQWMLDKEHIQLQRGVFNTNVFNSIVFKENSEEIPALPEKSLLALTLPAIDGDKLLMLAGLMKGNASTDSNLLLPKAFEISLPSLDLGGQRWHQLEMHLEHQADGMDVNVTGEEIDGSVWIDNNKSLQASINYLNYDPRIIADSSVDANTLTLGKTQHVSLSNWPKMDVKCTECWIGGLKIGKVSASVMPENNSLVLLNGQVENSAGTLALSGRWYENSTGSYTQAKGQLSGKKFDEMAAYLGFIVPIIDAPFQFDFNVNWRDVPWQPDLRTLNGMLSVNMKKGAIAKLGGGRAGQLLRLISFDALLRKLQLDFSDTFSNDFNFDSIRGDSTIKEGVVYTDNFFIDGLAADINATGKVDLVRRQINMELVITPEISTTVGVATAFAVNPVAGAAVFAATKVLGPLWSKISVIRYRLTGSLEQPRIDEVLRQLKEKKGP</sequence>
<keyword evidence="1" id="KW-1133">Transmembrane helix</keyword>
<evidence type="ECO:0000256" key="1">
    <source>
        <dbReference type="SAM" id="Phobius"/>
    </source>
</evidence>
<evidence type="ECO:0000259" key="2">
    <source>
        <dbReference type="Pfam" id="PF13116"/>
    </source>
</evidence>
<dbReference type="PANTHER" id="PTHR38690:SF1">
    <property type="entry name" value="PROTEASE"/>
    <property type="match status" value="1"/>
</dbReference>
<keyword evidence="1" id="KW-0812">Transmembrane</keyword>
<accession>A0AAW3Z198</accession>
<name>A0AAW3Z198_9GAMM</name>
<dbReference type="NCBIfam" id="TIGR02099">
    <property type="entry name" value="YhdP family protein"/>
    <property type="match status" value="1"/>
</dbReference>
<reference evidence="3" key="2">
    <citation type="journal article" date="2024" name="Toxins">
        <title>Genome Sequence Analysis of Native Xenorhabdus Strains Isolated from Entomopathogenic Nematodes in Argentina.</title>
        <authorList>
            <person name="Palma L."/>
            <person name="Frizzo L."/>
            <person name="Kaiser S."/>
            <person name="Berry C."/>
            <person name="Caballero P."/>
            <person name="Bode H.B."/>
            <person name="Del Valle E.E."/>
        </authorList>
    </citation>
    <scope>NUCLEOTIDE SEQUENCE</scope>
    <source>
        <strain evidence="3">M</strain>
    </source>
</reference>
<feature type="domain" description="YhdP central" evidence="2">
    <location>
        <begin position="1"/>
        <end position="1267"/>
    </location>
</feature>
<keyword evidence="1" id="KW-0472">Membrane</keyword>
<feature type="transmembrane region" description="Helical" evidence="1">
    <location>
        <begin position="7"/>
        <end position="30"/>
    </location>
</feature>
<reference evidence="3" key="1">
    <citation type="submission" date="2020-09" db="EMBL/GenBank/DDBJ databases">
        <authorList>
            <person name="Palma L."/>
            <person name="Caballero P."/>
            <person name="Berry C."/>
            <person name="Del Valle E."/>
        </authorList>
    </citation>
    <scope>NUCLEOTIDE SEQUENCE</scope>
    <source>
        <strain evidence="3">M</strain>
    </source>
</reference>
<comment type="caution">
    <text evidence="3">The sequence shown here is derived from an EMBL/GenBank/DDBJ whole genome shotgun (WGS) entry which is preliminary data.</text>
</comment>
<dbReference type="EMBL" id="JACXBF010000542">
    <property type="protein sequence ID" value="MBD2802839.1"/>
    <property type="molecule type" value="Genomic_DNA"/>
</dbReference>
<dbReference type="RefSeq" id="WP_323869782.1">
    <property type="nucleotide sequence ID" value="NZ_JACXBF010000542.1"/>
</dbReference>
<dbReference type="AlphaFoldDB" id="A0AAW3Z198"/>
<dbReference type="Pfam" id="PF13116">
    <property type="entry name" value="YhdP"/>
    <property type="match status" value="1"/>
</dbReference>
<dbReference type="InterPro" id="IPR011836">
    <property type="entry name" value="YhdP"/>
</dbReference>
<organism evidence="3">
    <name type="scientific">Xenorhabdus szentirmaii</name>
    <dbReference type="NCBI Taxonomy" id="290112"/>
    <lineage>
        <taxon>Bacteria</taxon>
        <taxon>Pseudomonadati</taxon>
        <taxon>Pseudomonadota</taxon>
        <taxon>Gammaproteobacteria</taxon>
        <taxon>Enterobacterales</taxon>
        <taxon>Morganellaceae</taxon>
        <taxon>Xenorhabdus</taxon>
    </lineage>
</organism>
<dbReference type="PANTHER" id="PTHR38690">
    <property type="entry name" value="PROTEASE-RELATED"/>
    <property type="match status" value="1"/>
</dbReference>
<gene>
    <name evidence="3" type="primary">yhdP</name>
    <name evidence="3" type="ORF">ID854_20925</name>
</gene>
<dbReference type="InterPro" id="IPR025263">
    <property type="entry name" value="YhdP_central"/>
</dbReference>
<evidence type="ECO:0000313" key="3">
    <source>
        <dbReference type="EMBL" id="MBD2802839.1"/>
    </source>
</evidence>